<dbReference type="GO" id="GO:0005886">
    <property type="term" value="C:plasma membrane"/>
    <property type="evidence" value="ECO:0007669"/>
    <property type="project" value="UniProtKB-SubCell"/>
</dbReference>
<dbReference type="VEuPathDB" id="FungiDB:CLCR_04705"/>
<dbReference type="Gene3D" id="1.20.58.340">
    <property type="entry name" value="Magnesium transport protein CorA, transmembrane region"/>
    <property type="match status" value="1"/>
</dbReference>
<dbReference type="VEuPathDB" id="FungiDB:G647_03018"/>
<evidence type="ECO:0000313" key="4">
    <source>
        <dbReference type="EMBL" id="OCT48889.1"/>
    </source>
</evidence>
<accession>A0A1C1CK72</accession>
<sequence length="600" mass="67341">MAQQTDSPGDVVYDLDEIAAFTACKTVLQQPQTENFVVSFNSAKAQCAVDVSQEEALNWLHGDNNRDESQTLWFNFWTSAKQRPIIEAVAKHYDLSPRLAGLLCPAAAATPTTITTGERQQATSAADSDSSGSAWQVAEKTSRARARTTDVEKGIPGRPTLQQPKPRSPTGLEGMTFSEVVQRLWHFCSVDFGRRYIYVGFNALYTLPPDDGTCPDEDDTAAADNRDGGGGGGGQATASHSKPAGQRVWSSLLICDDGTVVSVFERPAGADAVTHFETRRNVLNVFRHLSRQYDQDNAKDALFQVRVRWLNEISNNSATGYDRKEAASLLFYYLFDDWVSTFKLIARVEHPYREKLEVMRQQMFTAAKVSLVQQVHDVGRQLTVLKLMYQSYELIVSRVIQSQRSARDVKVGTLSPRETLMHERNLFGSGDLSKSHLPHLDEFVMDDDSGSNVKLGSSAIFRFERLFDRIRLYALTEIEECIKEKESLVLMNFNLVALKESQAVEKLTRTTILLAKATILFLPVSLMTAYFSIQLKEIDDKYSLKTYWFCFLVVTILSILFLVVFGGITHTLEGKTVYRSVTRTLGRMILNAGRRKRKAQ</sequence>
<evidence type="ECO:0008006" key="6">
    <source>
        <dbReference type="Google" id="ProtNLM"/>
    </source>
</evidence>
<evidence type="ECO:0000256" key="3">
    <source>
        <dbReference type="SAM" id="Phobius"/>
    </source>
</evidence>
<dbReference type="GO" id="GO:0050897">
    <property type="term" value="F:cobalt ion binding"/>
    <property type="evidence" value="ECO:0007669"/>
    <property type="project" value="TreeGrafter"/>
</dbReference>
<feature type="region of interest" description="Disordered" evidence="2">
    <location>
        <begin position="215"/>
        <end position="243"/>
    </location>
</feature>
<evidence type="ECO:0000256" key="2">
    <source>
        <dbReference type="SAM" id="MobiDB-lite"/>
    </source>
</evidence>
<dbReference type="SUPFAM" id="SSF143865">
    <property type="entry name" value="CorA soluble domain-like"/>
    <property type="match status" value="1"/>
</dbReference>
<keyword evidence="3" id="KW-0812">Transmembrane</keyword>
<name>A0A1C1CK72_9EURO</name>
<evidence type="ECO:0000313" key="5">
    <source>
        <dbReference type="Proteomes" id="UP000094526"/>
    </source>
</evidence>
<reference evidence="5" key="1">
    <citation type="submission" date="2015-07" db="EMBL/GenBank/DDBJ databases">
        <authorList>
            <person name="Teixeira M.M."/>
            <person name="Souza R.C."/>
            <person name="Almeida L.G."/>
            <person name="Vicente V.A."/>
            <person name="de Hoog S."/>
            <person name="Bocca A.L."/>
            <person name="de Almeida S.R."/>
            <person name="Vasconcelos A.T."/>
            <person name="Felipe M.S."/>
        </authorList>
    </citation>
    <scope>NUCLEOTIDE SEQUENCE [LARGE SCALE GENOMIC DNA]</scope>
    <source>
        <strain evidence="5">KSF</strain>
    </source>
</reference>
<keyword evidence="3" id="KW-1133">Transmembrane helix</keyword>
<dbReference type="STRING" id="86049.A0A1C1CK72"/>
<feature type="compositionally biased region" description="Low complexity" evidence="2">
    <location>
        <begin position="114"/>
        <end position="134"/>
    </location>
</feature>
<dbReference type="PANTHER" id="PTHR46494">
    <property type="entry name" value="CORA FAMILY METAL ION TRANSPORTER (EUROFUNG)"/>
    <property type="match status" value="1"/>
</dbReference>
<gene>
    <name evidence="4" type="ORF">CLCR_04705</name>
</gene>
<proteinExistence type="predicted"/>
<dbReference type="InterPro" id="IPR045861">
    <property type="entry name" value="CorA_cytoplasmic_dom"/>
</dbReference>
<evidence type="ECO:0000256" key="1">
    <source>
        <dbReference type="ARBA" id="ARBA00004651"/>
    </source>
</evidence>
<dbReference type="PANTHER" id="PTHR46494:SF1">
    <property type="entry name" value="CORA FAMILY METAL ION TRANSPORTER (EUROFUNG)"/>
    <property type="match status" value="1"/>
</dbReference>
<dbReference type="GO" id="GO:0015087">
    <property type="term" value="F:cobalt ion transmembrane transporter activity"/>
    <property type="evidence" value="ECO:0007669"/>
    <property type="project" value="TreeGrafter"/>
</dbReference>
<feature type="region of interest" description="Disordered" evidence="2">
    <location>
        <begin position="114"/>
        <end position="173"/>
    </location>
</feature>
<dbReference type="AlphaFoldDB" id="A0A1C1CK72"/>
<dbReference type="GO" id="GO:0015095">
    <property type="term" value="F:magnesium ion transmembrane transporter activity"/>
    <property type="evidence" value="ECO:0007669"/>
    <property type="project" value="TreeGrafter"/>
</dbReference>
<protein>
    <recommendedName>
        <fullName evidence="6">ADP-ribosylation factor</fullName>
    </recommendedName>
</protein>
<feature type="transmembrane region" description="Helical" evidence="3">
    <location>
        <begin position="547"/>
        <end position="568"/>
    </location>
</feature>
<keyword evidence="3" id="KW-0472">Membrane</keyword>
<dbReference type="GO" id="GO:0000287">
    <property type="term" value="F:magnesium ion binding"/>
    <property type="evidence" value="ECO:0007669"/>
    <property type="project" value="TreeGrafter"/>
</dbReference>
<dbReference type="eggNOG" id="ENOG502S0UJ">
    <property type="taxonomic scope" value="Eukaryota"/>
</dbReference>
<comment type="subcellular location">
    <subcellularLocation>
        <location evidence="1">Cell membrane</location>
        <topology evidence="1">Multi-pass membrane protein</topology>
    </subcellularLocation>
</comment>
<dbReference type="Proteomes" id="UP000094526">
    <property type="component" value="Unassembled WGS sequence"/>
</dbReference>
<dbReference type="EMBL" id="LGRB01000011">
    <property type="protein sequence ID" value="OCT48889.1"/>
    <property type="molecule type" value="Genomic_DNA"/>
</dbReference>
<keyword evidence="5" id="KW-1185">Reference proteome</keyword>
<feature type="transmembrane region" description="Helical" evidence="3">
    <location>
        <begin position="513"/>
        <end position="535"/>
    </location>
</feature>
<comment type="caution">
    <text evidence="4">The sequence shown here is derived from an EMBL/GenBank/DDBJ whole genome shotgun (WGS) entry which is preliminary data.</text>
</comment>
<organism evidence="4 5">
    <name type="scientific">Cladophialophora carrionii</name>
    <dbReference type="NCBI Taxonomy" id="86049"/>
    <lineage>
        <taxon>Eukaryota</taxon>
        <taxon>Fungi</taxon>
        <taxon>Dikarya</taxon>
        <taxon>Ascomycota</taxon>
        <taxon>Pezizomycotina</taxon>
        <taxon>Eurotiomycetes</taxon>
        <taxon>Chaetothyriomycetidae</taxon>
        <taxon>Chaetothyriales</taxon>
        <taxon>Herpotrichiellaceae</taxon>
        <taxon>Cladophialophora</taxon>
    </lineage>
</organism>
<dbReference type="OrthoDB" id="5430812at2759"/>